<proteinExistence type="evidence at transcript level"/>
<sequence length="40" mass="4703">MMETLELRSQSCGLSWSSGPQMHYEKYRKAMEMSMEFAPN</sequence>
<name>I7GMP4_MACFA</name>
<dbReference type="EMBL" id="AB173561">
    <property type="protein sequence ID" value="BAE90623.1"/>
    <property type="molecule type" value="mRNA"/>
</dbReference>
<organism evidence="1">
    <name type="scientific">Macaca fascicularis</name>
    <name type="common">Crab-eating macaque</name>
    <name type="synonym">Cynomolgus monkey</name>
    <dbReference type="NCBI Taxonomy" id="9541"/>
    <lineage>
        <taxon>Eukaryota</taxon>
        <taxon>Metazoa</taxon>
        <taxon>Chordata</taxon>
        <taxon>Craniata</taxon>
        <taxon>Vertebrata</taxon>
        <taxon>Euteleostomi</taxon>
        <taxon>Mammalia</taxon>
        <taxon>Eutheria</taxon>
        <taxon>Euarchontoglires</taxon>
        <taxon>Primates</taxon>
        <taxon>Haplorrhini</taxon>
        <taxon>Catarrhini</taxon>
        <taxon>Cercopithecidae</taxon>
        <taxon>Cercopithecinae</taxon>
        <taxon>Macaca</taxon>
    </lineage>
</organism>
<accession>I7GMP4</accession>
<dbReference type="AlphaFoldDB" id="I7GMP4"/>
<evidence type="ECO:0000313" key="1">
    <source>
        <dbReference type="EMBL" id="BAE90623.1"/>
    </source>
</evidence>
<protein>
    <submittedName>
        <fullName evidence="1">Macaca fascicularis brain cDNA clone: QflA-23115, similar to human ATPase, Ca++ transporting, plasma membrane 1 (ATP2B1), mRNA, RefSeq: NM_001682.1</fullName>
    </submittedName>
</protein>
<reference evidence="1" key="1">
    <citation type="journal article" date="2007" name="PLoS Biol.">
        <title>Rate of evolution in brain-expressed genes in humans and other primates.</title>
        <authorList>
            <person name="Wang H.-Y."/>
            <person name="Chien H.-C."/>
            <person name="Osada N."/>
            <person name="Hashimoto K."/>
            <person name="Sugano S."/>
            <person name="Gojobori T."/>
            <person name="Chou C.-K."/>
            <person name="Tsai S.-F."/>
            <person name="Wu C.-I."/>
            <person name="Shen C.-K.J."/>
        </authorList>
    </citation>
    <scope>NUCLEOTIDE SEQUENCE</scope>
</reference>